<comment type="function">
    <text evidence="9">An essential GTPase which binds GTP, GDP and possibly (p)ppGpp with moderate affinity, with high nucleotide exchange rates and a fairly low GTP hydrolysis rate. Plays a role in control of the cell cycle, stress response, ribosome biogenesis and in those bacteria that undergo differentiation, in morphogenesis control.</text>
</comment>
<keyword evidence="5 9" id="KW-0547">Nucleotide-binding</keyword>
<dbReference type="PANTHER" id="PTHR11702">
    <property type="entry name" value="DEVELOPMENTALLY REGULATED GTP-BINDING PROTEIN-RELATED"/>
    <property type="match status" value="1"/>
</dbReference>
<dbReference type="NCBIfam" id="TIGR00231">
    <property type="entry name" value="small_GTP"/>
    <property type="match status" value="1"/>
</dbReference>
<sequence>MKFIDQVNIKVSAGNGGNGIISFRREANVNKGGPDGGDGGDGGDVYFQGDPGLNTLLPFHFQTKYKAENGENGKSKNAYGANGNDLIVKVPLGTMVFENDKLLADVIDENKYLIAKGGLGGKGNAKFKSSRNTAPRLCENGTKGEHFDLTLNLKVLADVGFVGKPSAGKSSLLAKISNAKPKIANYDFTTLVPQLGLVKYYDDSFVAADLPGLIEHAAKGRGLGIQFLKHIERCKVIAHVIDFGSSDKDPIKDYQIINHELSSYNLFLEKLPQIIIANKSDLPSYKEHLKAFKKKYSKLKVVECSCLLNENIDKVIEILAKTVKETNSIIENANKDLEKQEITITLEQDPLIATRLDNSHFEIKSKRVYDLYHKIPLVSIDNLWRLNYKLKALGVYELLKEKGIKNGDYVKILDYEFMWDDEL</sequence>
<dbReference type="SUPFAM" id="SSF52540">
    <property type="entry name" value="P-loop containing nucleoside triphosphate hydrolases"/>
    <property type="match status" value="1"/>
</dbReference>
<keyword evidence="6 9" id="KW-0378">Hydrolase</keyword>
<evidence type="ECO:0000256" key="10">
    <source>
        <dbReference type="SAM" id="Coils"/>
    </source>
</evidence>
<dbReference type="PROSITE" id="PS51881">
    <property type="entry name" value="OCT"/>
    <property type="match status" value="1"/>
</dbReference>
<keyword evidence="8 9" id="KW-0342">GTP-binding</keyword>
<evidence type="ECO:0000256" key="6">
    <source>
        <dbReference type="ARBA" id="ARBA00022801"/>
    </source>
</evidence>
<dbReference type="PRINTS" id="PR00326">
    <property type="entry name" value="GTP1OBG"/>
</dbReference>
<evidence type="ECO:0000259" key="11">
    <source>
        <dbReference type="PROSITE" id="PS51710"/>
    </source>
</evidence>
<evidence type="ECO:0000256" key="9">
    <source>
        <dbReference type="HAMAP-Rule" id="MF_01454"/>
    </source>
</evidence>
<dbReference type="Pfam" id="PF01926">
    <property type="entry name" value="MMR_HSR1"/>
    <property type="match status" value="1"/>
</dbReference>
<dbReference type="GO" id="GO:0005737">
    <property type="term" value="C:cytoplasm"/>
    <property type="evidence" value="ECO:0007669"/>
    <property type="project" value="UniProtKB-SubCell"/>
</dbReference>
<dbReference type="InterPro" id="IPR015349">
    <property type="entry name" value="OCT_dom"/>
</dbReference>
<dbReference type="PROSITE" id="PS51710">
    <property type="entry name" value="G_OBG"/>
    <property type="match status" value="1"/>
</dbReference>
<dbReference type="EMBL" id="LR214939">
    <property type="protein sequence ID" value="VEU56199.1"/>
    <property type="molecule type" value="Genomic_DNA"/>
</dbReference>
<dbReference type="CDD" id="cd01898">
    <property type="entry name" value="Obg"/>
    <property type="match status" value="1"/>
</dbReference>
<evidence type="ECO:0000313" key="14">
    <source>
        <dbReference type="EMBL" id="VEU56199.1"/>
    </source>
</evidence>
<dbReference type="GO" id="GO:0003924">
    <property type="term" value="F:GTPase activity"/>
    <property type="evidence" value="ECO:0007669"/>
    <property type="project" value="UniProtKB-UniRule"/>
</dbReference>
<dbReference type="AlphaFoldDB" id="A0A448ZY47"/>
<dbReference type="Gene3D" id="3.30.300.350">
    <property type="entry name" value="GTP-binding protein OBG, C-terminal domain"/>
    <property type="match status" value="1"/>
</dbReference>
<dbReference type="Gene3D" id="2.70.210.12">
    <property type="entry name" value="GTP1/OBG domain"/>
    <property type="match status" value="1"/>
</dbReference>
<dbReference type="EC" id="3.6.5.-" evidence="9"/>
<dbReference type="PROSITE" id="PS51883">
    <property type="entry name" value="OBG"/>
    <property type="match status" value="1"/>
</dbReference>
<keyword evidence="4 9" id="KW-0479">Metal-binding</keyword>
<dbReference type="NCBIfam" id="TIGR02729">
    <property type="entry name" value="Obg_CgtA"/>
    <property type="match status" value="1"/>
</dbReference>
<evidence type="ECO:0000256" key="4">
    <source>
        <dbReference type="ARBA" id="ARBA00022723"/>
    </source>
</evidence>
<dbReference type="SUPFAM" id="SSF102741">
    <property type="entry name" value="Obg GTP-binding protein C-terminal domain"/>
    <property type="match status" value="1"/>
</dbReference>
<dbReference type="InterPro" id="IPR036726">
    <property type="entry name" value="GTP1_OBG_dom_sf"/>
</dbReference>
<keyword evidence="3 9" id="KW-0963">Cytoplasm</keyword>
<evidence type="ECO:0000256" key="5">
    <source>
        <dbReference type="ARBA" id="ARBA00022741"/>
    </source>
</evidence>
<protein>
    <recommendedName>
        <fullName evidence="9">GTPase Obg</fullName>
        <ecNumber evidence="9">3.6.5.-</ecNumber>
    </recommendedName>
    <alternativeName>
        <fullName evidence="9">GTP-binding protein Obg</fullName>
    </alternativeName>
</protein>
<dbReference type="NCBIfam" id="NF008955">
    <property type="entry name" value="PRK12297.1"/>
    <property type="match status" value="1"/>
</dbReference>
<dbReference type="FunFam" id="2.70.210.12:FF:000001">
    <property type="entry name" value="GTPase Obg"/>
    <property type="match status" value="1"/>
</dbReference>
<evidence type="ECO:0000256" key="7">
    <source>
        <dbReference type="ARBA" id="ARBA00022842"/>
    </source>
</evidence>
<reference evidence="14" key="1">
    <citation type="submission" date="2019-01" db="EMBL/GenBank/DDBJ databases">
        <authorList>
            <consortium name="Pathogen Informatics"/>
        </authorList>
    </citation>
    <scope>NUCLEOTIDE SEQUENCE [LARGE SCALE GENOMIC DNA]</scope>
    <source>
        <strain evidence="14">NCTC10113</strain>
    </source>
</reference>
<organism evidence="14">
    <name type="scientific">Metamycoplasma salivarium</name>
    <name type="common">Mycoplasma salivarium</name>
    <dbReference type="NCBI Taxonomy" id="2124"/>
    <lineage>
        <taxon>Bacteria</taxon>
        <taxon>Bacillati</taxon>
        <taxon>Mycoplasmatota</taxon>
        <taxon>Mycoplasmoidales</taxon>
        <taxon>Metamycoplasmataceae</taxon>
        <taxon>Metamycoplasma</taxon>
    </lineage>
</organism>
<dbReference type="InterPro" id="IPR031167">
    <property type="entry name" value="G_OBG"/>
</dbReference>
<dbReference type="RefSeq" id="WP_024544068.1">
    <property type="nucleotide sequence ID" value="NZ_LR214938.2"/>
</dbReference>
<feature type="binding site" evidence="9">
    <location>
        <begin position="209"/>
        <end position="212"/>
    </location>
    <ligand>
        <name>GTP</name>
        <dbReference type="ChEBI" id="CHEBI:37565"/>
    </ligand>
</feature>
<dbReference type="Pfam" id="PF01018">
    <property type="entry name" value="GTP1_OBG"/>
    <property type="match status" value="1"/>
</dbReference>
<feature type="binding site" evidence="9">
    <location>
        <position position="170"/>
    </location>
    <ligand>
        <name>Mg(2+)</name>
        <dbReference type="ChEBI" id="CHEBI:18420"/>
    </ligand>
</feature>
<feature type="coiled-coil region" evidence="10">
    <location>
        <begin position="316"/>
        <end position="343"/>
    </location>
</feature>
<evidence type="ECO:0000256" key="2">
    <source>
        <dbReference type="ARBA" id="ARBA00007699"/>
    </source>
</evidence>
<dbReference type="PANTHER" id="PTHR11702:SF31">
    <property type="entry name" value="MITOCHONDRIAL RIBOSOME-ASSOCIATED GTPASE 2"/>
    <property type="match status" value="1"/>
</dbReference>
<accession>A0A448ZY47</accession>
<dbReference type="GO" id="GO:0042254">
    <property type="term" value="P:ribosome biogenesis"/>
    <property type="evidence" value="ECO:0007669"/>
    <property type="project" value="UniProtKB-UniRule"/>
</dbReference>
<keyword evidence="10" id="KW-0175">Coiled coil</keyword>
<evidence type="ECO:0000256" key="8">
    <source>
        <dbReference type="ARBA" id="ARBA00023134"/>
    </source>
</evidence>
<keyword evidence="14" id="KW-0614">Plasmid</keyword>
<dbReference type="PIRSF" id="PIRSF002401">
    <property type="entry name" value="GTP_bd_Obg/CgtA"/>
    <property type="match status" value="1"/>
</dbReference>
<feature type="binding site" evidence="9">
    <location>
        <begin position="305"/>
        <end position="307"/>
    </location>
    <ligand>
        <name>GTP</name>
        <dbReference type="ChEBI" id="CHEBI:37565"/>
    </ligand>
</feature>
<dbReference type="InterPro" id="IPR006073">
    <property type="entry name" value="GTP-bd"/>
</dbReference>
<evidence type="ECO:0000256" key="1">
    <source>
        <dbReference type="ARBA" id="ARBA00001946"/>
    </source>
</evidence>
<comment type="subcellular location">
    <subcellularLocation>
        <location evidence="9">Cytoplasm</location>
    </subcellularLocation>
</comment>
<dbReference type="InterPro" id="IPR045086">
    <property type="entry name" value="OBG_GTPase"/>
</dbReference>
<evidence type="ECO:0000256" key="3">
    <source>
        <dbReference type="ARBA" id="ARBA00022490"/>
    </source>
</evidence>
<comment type="subunit">
    <text evidence="9">Monomer.</text>
</comment>
<comment type="cofactor">
    <cofactor evidence="1 9">
        <name>Mg(2+)</name>
        <dbReference type="ChEBI" id="CHEBI:18420"/>
    </cofactor>
</comment>
<dbReference type="InterPro" id="IPR006169">
    <property type="entry name" value="GTP1_OBG_dom"/>
</dbReference>
<feature type="binding site" evidence="9">
    <location>
        <position position="190"/>
    </location>
    <ligand>
        <name>Mg(2+)</name>
        <dbReference type="ChEBI" id="CHEBI:18420"/>
    </ligand>
</feature>
<feature type="binding site" evidence="9">
    <location>
        <begin position="278"/>
        <end position="281"/>
    </location>
    <ligand>
        <name>GTP</name>
        <dbReference type="ChEBI" id="CHEBI:37565"/>
    </ligand>
</feature>
<feature type="domain" description="Obg" evidence="13">
    <location>
        <begin position="1"/>
        <end position="156"/>
    </location>
</feature>
<dbReference type="Pfam" id="PF09269">
    <property type="entry name" value="DUF1967"/>
    <property type="match status" value="1"/>
</dbReference>
<dbReference type="InterPro" id="IPR036346">
    <property type="entry name" value="GTP-bd_prot_GTP1/OBG_C_sf"/>
</dbReference>
<evidence type="ECO:0000259" key="13">
    <source>
        <dbReference type="PROSITE" id="PS51883"/>
    </source>
</evidence>
<feature type="binding site" evidence="9">
    <location>
        <begin position="188"/>
        <end position="192"/>
    </location>
    <ligand>
        <name>GTP</name>
        <dbReference type="ChEBI" id="CHEBI:37565"/>
    </ligand>
</feature>
<feature type="domain" description="OCT" evidence="12">
    <location>
        <begin position="343"/>
        <end position="421"/>
    </location>
</feature>
<dbReference type="InterPro" id="IPR027417">
    <property type="entry name" value="P-loop_NTPase"/>
</dbReference>
<dbReference type="GO" id="GO:0005525">
    <property type="term" value="F:GTP binding"/>
    <property type="evidence" value="ECO:0007669"/>
    <property type="project" value="UniProtKB-UniRule"/>
</dbReference>
<feature type="domain" description="OBG-type G" evidence="11">
    <location>
        <begin position="157"/>
        <end position="324"/>
    </location>
</feature>
<dbReference type="SUPFAM" id="SSF82051">
    <property type="entry name" value="Obg GTP-binding protein N-terminal domain"/>
    <property type="match status" value="1"/>
</dbReference>
<dbReference type="HAMAP" id="MF_01454">
    <property type="entry name" value="GTPase_Obg"/>
    <property type="match status" value="1"/>
</dbReference>
<dbReference type="NCBIfam" id="NF008956">
    <property type="entry name" value="PRK12299.1"/>
    <property type="match status" value="1"/>
</dbReference>
<gene>
    <name evidence="14" type="primary">obg_2</name>
    <name evidence="9" type="synonym">obg</name>
    <name evidence="14" type="ORF">NCTC10113_01095</name>
</gene>
<comment type="similarity">
    <text evidence="2 9">Belongs to the TRAFAC class OBG-HflX-like GTPase superfamily. OBG GTPase family.</text>
</comment>
<feature type="binding site" evidence="9">
    <location>
        <begin position="163"/>
        <end position="170"/>
    </location>
    <ligand>
        <name>GTP</name>
        <dbReference type="ChEBI" id="CHEBI:37565"/>
    </ligand>
</feature>
<proteinExistence type="inferred from homology"/>
<name>A0A448ZY47_METSV</name>
<dbReference type="Gene3D" id="3.40.50.300">
    <property type="entry name" value="P-loop containing nucleotide triphosphate hydrolases"/>
    <property type="match status" value="1"/>
</dbReference>
<evidence type="ECO:0000259" key="12">
    <source>
        <dbReference type="PROSITE" id="PS51881"/>
    </source>
</evidence>
<dbReference type="NCBIfam" id="TIGR03595">
    <property type="entry name" value="Obg_CgtA_exten"/>
    <property type="match status" value="1"/>
</dbReference>
<dbReference type="InterPro" id="IPR014100">
    <property type="entry name" value="GTP-bd_Obg/CgtA"/>
</dbReference>
<dbReference type="InterPro" id="IPR005225">
    <property type="entry name" value="Small_GTP-bd"/>
</dbReference>
<keyword evidence="7 9" id="KW-0460">Magnesium</keyword>
<dbReference type="GO" id="GO:0000287">
    <property type="term" value="F:magnesium ion binding"/>
    <property type="evidence" value="ECO:0007669"/>
    <property type="project" value="InterPro"/>
</dbReference>
<geneLocation type="plasmid" evidence="14">
    <name>2</name>
</geneLocation>